<evidence type="ECO:0000256" key="2">
    <source>
        <dbReference type="ARBA" id="ARBA00007118"/>
    </source>
</evidence>
<organism evidence="7 8">
    <name type="scientific">Sphingomonas gilva</name>
    <dbReference type="NCBI Taxonomy" id="2305907"/>
    <lineage>
        <taxon>Bacteria</taxon>
        <taxon>Pseudomonadati</taxon>
        <taxon>Pseudomonadota</taxon>
        <taxon>Alphaproteobacteria</taxon>
        <taxon>Sphingomonadales</taxon>
        <taxon>Sphingomonadaceae</taxon>
        <taxon>Sphingomonas</taxon>
    </lineage>
</organism>
<evidence type="ECO:0000256" key="1">
    <source>
        <dbReference type="ARBA" id="ARBA00001917"/>
    </source>
</evidence>
<dbReference type="Proteomes" id="UP000266693">
    <property type="component" value="Unassembled WGS sequence"/>
</dbReference>
<dbReference type="SUPFAM" id="SSF55469">
    <property type="entry name" value="FMN-dependent nitroreductase-like"/>
    <property type="match status" value="1"/>
</dbReference>
<dbReference type="OrthoDB" id="9802510at2"/>
<proteinExistence type="inferred from homology"/>
<dbReference type="AlphaFoldDB" id="A0A396RWF9"/>
<dbReference type="RefSeq" id="WP_118862311.1">
    <property type="nucleotide sequence ID" value="NZ_QWLV01000001.1"/>
</dbReference>
<dbReference type="Pfam" id="PF00881">
    <property type="entry name" value="Nitroreductase"/>
    <property type="match status" value="1"/>
</dbReference>
<dbReference type="EMBL" id="QWLV01000001">
    <property type="protein sequence ID" value="RHW18803.1"/>
    <property type="molecule type" value="Genomic_DNA"/>
</dbReference>
<comment type="cofactor">
    <cofactor evidence="1">
        <name>FMN</name>
        <dbReference type="ChEBI" id="CHEBI:58210"/>
    </cofactor>
</comment>
<evidence type="ECO:0000313" key="8">
    <source>
        <dbReference type="Proteomes" id="UP000266693"/>
    </source>
</evidence>
<accession>A0A396RWF9</accession>
<evidence type="ECO:0000256" key="4">
    <source>
        <dbReference type="ARBA" id="ARBA00022643"/>
    </source>
</evidence>
<keyword evidence="8" id="KW-1185">Reference proteome</keyword>
<dbReference type="PANTHER" id="PTHR43673">
    <property type="entry name" value="NAD(P)H NITROREDUCTASE YDGI-RELATED"/>
    <property type="match status" value="1"/>
</dbReference>
<gene>
    <name evidence="7" type="ORF">D1610_01210</name>
</gene>
<protein>
    <submittedName>
        <fullName evidence="7">Nitroreductase</fullName>
    </submittedName>
</protein>
<dbReference type="CDD" id="cd02136">
    <property type="entry name" value="PnbA_NfnB-like"/>
    <property type="match status" value="1"/>
</dbReference>
<keyword evidence="3" id="KW-0285">Flavoprotein</keyword>
<keyword evidence="5" id="KW-0560">Oxidoreductase</keyword>
<evidence type="ECO:0000313" key="7">
    <source>
        <dbReference type="EMBL" id="RHW18803.1"/>
    </source>
</evidence>
<feature type="domain" description="Nitroreductase" evidence="6">
    <location>
        <begin position="8"/>
        <end position="196"/>
    </location>
</feature>
<comment type="similarity">
    <text evidence="2">Belongs to the nitroreductase family.</text>
</comment>
<evidence type="ECO:0000259" key="6">
    <source>
        <dbReference type="Pfam" id="PF00881"/>
    </source>
</evidence>
<dbReference type="GO" id="GO:0016491">
    <property type="term" value="F:oxidoreductase activity"/>
    <property type="evidence" value="ECO:0007669"/>
    <property type="project" value="UniProtKB-KW"/>
</dbReference>
<dbReference type="InterPro" id="IPR029479">
    <property type="entry name" value="Nitroreductase"/>
</dbReference>
<name>A0A396RWF9_9SPHN</name>
<evidence type="ECO:0000256" key="3">
    <source>
        <dbReference type="ARBA" id="ARBA00022630"/>
    </source>
</evidence>
<dbReference type="InterPro" id="IPR000415">
    <property type="entry name" value="Nitroreductase-like"/>
</dbReference>
<comment type="caution">
    <text evidence="7">The sequence shown here is derived from an EMBL/GenBank/DDBJ whole genome shotgun (WGS) entry which is preliminary data.</text>
</comment>
<keyword evidence="4" id="KW-0288">FMN</keyword>
<dbReference type="PANTHER" id="PTHR43673:SF2">
    <property type="entry name" value="NITROREDUCTASE"/>
    <property type="match status" value="1"/>
</dbReference>
<dbReference type="Gene3D" id="3.40.109.10">
    <property type="entry name" value="NADH Oxidase"/>
    <property type="match status" value="1"/>
</dbReference>
<reference evidence="7 8" key="1">
    <citation type="submission" date="2018-08" db="EMBL/GenBank/DDBJ databases">
        <title>The multiple taxonomic identification of Sphingomonas gilva.</title>
        <authorList>
            <person name="Zhu D."/>
            <person name="Zheng S."/>
        </authorList>
    </citation>
    <scope>NUCLEOTIDE SEQUENCE [LARGE SCALE GENOMIC DNA]</scope>
    <source>
        <strain evidence="7 8">ZDH117</strain>
    </source>
</reference>
<sequence>MKVSEALASRRSVRGFLDKPVDPNVLRRVLTLAGRAPSGGNLQPWHVAVVTGRPLAALVDAVAARIAAGAAEPAEYAVYPANLPEPYRSRRFAVGEEMYGHLGIPREDRAARLAWFAANYRFFGAPVGLFVHTPRFMGPPQWADLGIWLQSVMLLLREEGLDSCPQEAWAMWPRSVRAHVPIPEEHILYAGMSIGWADPAAPANRTRAERAPIEETTTFLGF</sequence>
<evidence type="ECO:0000256" key="5">
    <source>
        <dbReference type="ARBA" id="ARBA00023002"/>
    </source>
</evidence>